<gene>
    <name evidence="1" type="ORF">F2P81_017380</name>
</gene>
<evidence type="ECO:0000313" key="2">
    <source>
        <dbReference type="Proteomes" id="UP000438429"/>
    </source>
</evidence>
<dbReference type="Proteomes" id="UP000438429">
    <property type="component" value="Unassembled WGS sequence"/>
</dbReference>
<reference evidence="1 2" key="1">
    <citation type="submission" date="2019-06" db="EMBL/GenBank/DDBJ databases">
        <title>Draft genomes of female and male turbot (Scophthalmus maximus).</title>
        <authorList>
            <person name="Xu H."/>
            <person name="Xu X.-W."/>
            <person name="Shao C."/>
            <person name="Chen S."/>
        </authorList>
    </citation>
    <scope>NUCLEOTIDE SEQUENCE [LARGE SCALE GENOMIC DNA]</scope>
    <source>
        <strain evidence="1">Ysfricsl-2016a</strain>
        <tissue evidence="1">Blood</tissue>
    </source>
</reference>
<name>A0A6A4SDL1_SCOMX</name>
<evidence type="ECO:0000313" key="1">
    <source>
        <dbReference type="EMBL" id="KAF0030649.1"/>
    </source>
</evidence>
<dbReference type="AlphaFoldDB" id="A0A6A4SDL1"/>
<sequence>MSSLAVRWIVENIYVSVELLLQKAWLLLRYYFAKRSCELPCARHSSRGRTDDKSKMPEDIFDYEKEKEEIEFPKTAKENLNDFRR</sequence>
<protein>
    <submittedName>
        <fullName evidence="1">Uncharacterized protein</fullName>
    </submittedName>
</protein>
<dbReference type="EMBL" id="VEVO01000015">
    <property type="protein sequence ID" value="KAF0030649.1"/>
    <property type="molecule type" value="Genomic_DNA"/>
</dbReference>
<accession>A0A6A4SDL1</accession>
<organism evidence="1 2">
    <name type="scientific">Scophthalmus maximus</name>
    <name type="common">Turbot</name>
    <name type="synonym">Psetta maxima</name>
    <dbReference type="NCBI Taxonomy" id="52904"/>
    <lineage>
        <taxon>Eukaryota</taxon>
        <taxon>Metazoa</taxon>
        <taxon>Chordata</taxon>
        <taxon>Craniata</taxon>
        <taxon>Vertebrata</taxon>
        <taxon>Euteleostomi</taxon>
        <taxon>Actinopterygii</taxon>
        <taxon>Neopterygii</taxon>
        <taxon>Teleostei</taxon>
        <taxon>Neoteleostei</taxon>
        <taxon>Acanthomorphata</taxon>
        <taxon>Carangaria</taxon>
        <taxon>Pleuronectiformes</taxon>
        <taxon>Pleuronectoidei</taxon>
        <taxon>Scophthalmidae</taxon>
        <taxon>Scophthalmus</taxon>
    </lineage>
</organism>
<proteinExistence type="predicted"/>
<comment type="caution">
    <text evidence="1">The sequence shown here is derived from an EMBL/GenBank/DDBJ whole genome shotgun (WGS) entry which is preliminary data.</text>
</comment>